<evidence type="ECO:0000256" key="1">
    <source>
        <dbReference type="ARBA" id="ARBA00004162"/>
    </source>
</evidence>
<dbReference type="AlphaFoldDB" id="A0A518EVX4"/>
<name>A0A518EVX4_9BACT</name>
<dbReference type="EMBL" id="CP036434">
    <property type="protein sequence ID" value="QDV08239.1"/>
    <property type="molecule type" value="Genomic_DNA"/>
</dbReference>
<proteinExistence type="inferred from homology"/>
<keyword evidence="6 8" id="KW-0472">Membrane</keyword>
<sequence>MNLAKHDANTDMEMDMTPMIDVVFLLIIFFMIITDLTQQELEDVDLPTAEHAKPDQPDPEEWRPIINVTYRGEMIIKKKVQYDPDLPEFQGKNKFAELKTWLLSAANRMKKEPLSPGSSKLVPDEPVLIRADMTTPFKYVQDIMEQCGDQAISIWKLQLAVSTPEGADETNE</sequence>
<dbReference type="PANTHER" id="PTHR30558">
    <property type="entry name" value="EXBD MEMBRANE COMPONENT OF PMF-DRIVEN MACROMOLECULE IMPORT SYSTEM"/>
    <property type="match status" value="1"/>
</dbReference>
<evidence type="ECO:0000256" key="7">
    <source>
        <dbReference type="RuleBase" id="RU003879"/>
    </source>
</evidence>
<keyword evidence="10" id="KW-1185">Reference proteome</keyword>
<dbReference type="Proteomes" id="UP000320390">
    <property type="component" value="Chromosome"/>
</dbReference>
<reference evidence="9 10" key="1">
    <citation type="submission" date="2019-02" db="EMBL/GenBank/DDBJ databases">
        <title>Deep-cultivation of Planctomycetes and their phenomic and genomic characterization uncovers novel biology.</title>
        <authorList>
            <person name="Wiegand S."/>
            <person name="Jogler M."/>
            <person name="Boedeker C."/>
            <person name="Pinto D."/>
            <person name="Vollmers J."/>
            <person name="Rivas-Marin E."/>
            <person name="Kohn T."/>
            <person name="Peeters S.H."/>
            <person name="Heuer A."/>
            <person name="Rast P."/>
            <person name="Oberbeckmann S."/>
            <person name="Bunk B."/>
            <person name="Jeske O."/>
            <person name="Meyerdierks A."/>
            <person name="Storesund J.E."/>
            <person name="Kallscheuer N."/>
            <person name="Luecker S."/>
            <person name="Lage O.M."/>
            <person name="Pohl T."/>
            <person name="Merkel B.J."/>
            <person name="Hornburger P."/>
            <person name="Mueller R.-W."/>
            <person name="Bruemmer F."/>
            <person name="Labrenz M."/>
            <person name="Spormann A.M."/>
            <person name="Op den Camp H."/>
            <person name="Overmann J."/>
            <person name="Amann R."/>
            <person name="Jetten M.S.M."/>
            <person name="Mascher T."/>
            <person name="Medema M.H."/>
            <person name="Devos D.P."/>
            <person name="Kaster A.-K."/>
            <person name="Ovreas L."/>
            <person name="Rohde M."/>
            <person name="Galperin M.Y."/>
            <person name="Jogler C."/>
        </authorList>
    </citation>
    <scope>NUCLEOTIDE SEQUENCE [LARGE SCALE GENOMIC DNA]</scope>
    <source>
        <strain evidence="9 10">Poly30</strain>
    </source>
</reference>
<dbReference type="GO" id="GO:0005886">
    <property type="term" value="C:plasma membrane"/>
    <property type="evidence" value="ECO:0007669"/>
    <property type="project" value="UniProtKB-SubCell"/>
</dbReference>
<keyword evidence="3" id="KW-1003">Cell membrane</keyword>
<evidence type="ECO:0000256" key="5">
    <source>
        <dbReference type="ARBA" id="ARBA00022989"/>
    </source>
</evidence>
<evidence type="ECO:0000256" key="4">
    <source>
        <dbReference type="ARBA" id="ARBA00022692"/>
    </source>
</evidence>
<dbReference type="Pfam" id="PF02472">
    <property type="entry name" value="ExbD"/>
    <property type="match status" value="1"/>
</dbReference>
<accession>A0A518EVX4</accession>
<keyword evidence="5 8" id="KW-1133">Transmembrane helix</keyword>
<comment type="similarity">
    <text evidence="2 7">Belongs to the ExbD/TolR family.</text>
</comment>
<gene>
    <name evidence="9" type="ORF">Poly30_37750</name>
</gene>
<dbReference type="GO" id="GO:0015031">
    <property type="term" value="P:protein transport"/>
    <property type="evidence" value="ECO:0007669"/>
    <property type="project" value="UniProtKB-KW"/>
</dbReference>
<feature type="transmembrane region" description="Helical" evidence="8">
    <location>
        <begin position="16"/>
        <end position="33"/>
    </location>
</feature>
<dbReference type="RefSeq" id="WP_145200527.1">
    <property type="nucleotide sequence ID" value="NZ_CP036434.1"/>
</dbReference>
<evidence type="ECO:0000256" key="6">
    <source>
        <dbReference type="ARBA" id="ARBA00023136"/>
    </source>
</evidence>
<dbReference type="GO" id="GO:0022857">
    <property type="term" value="F:transmembrane transporter activity"/>
    <property type="evidence" value="ECO:0007669"/>
    <property type="project" value="InterPro"/>
</dbReference>
<dbReference type="OrthoDB" id="287112at2"/>
<comment type="subcellular location">
    <subcellularLocation>
        <location evidence="1">Cell membrane</location>
        <topology evidence="1">Single-pass membrane protein</topology>
    </subcellularLocation>
    <subcellularLocation>
        <location evidence="7">Cell membrane</location>
        <topology evidence="7">Single-pass type II membrane protein</topology>
    </subcellularLocation>
</comment>
<evidence type="ECO:0000256" key="3">
    <source>
        <dbReference type="ARBA" id="ARBA00022475"/>
    </source>
</evidence>
<evidence type="ECO:0000256" key="2">
    <source>
        <dbReference type="ARBA" id="ARBA00005811"/>
    </source>
</evidence>
<dbReference type="InterPro" id="IPR003400">
    <property type="entry name" value="ExbD"/>
</dbReference>
<keyword evidence="4 7" id="KW-0812">Transmembrane</keyword>
<dbReference type="PANTHER" id="PTHR30558:SF3">
    <property type="entry name" value="BIOPOLYMER TRANSPORT PROTEIN EXBD-RELATED"/>
    <property type="match status" value="1"/>
</dbReference>
<evidence type="ECO:0000313" key="10">
    <source>
        <dbReference type="Proteomes" id="UP000320390"/>
    </source>
</evidence>
<organism evidence="9 10">
    <name type="scientific">Saltatorellus ferox</name>
    <dbReference type="NCBI Taxonomy" id="2528018"/>
    <lineage>
        <taxon>Bacteria</taxon>
        <taxon>Pseudomonadati</taxon>
        <taxon>Planctomycetota</taxon>
        <taxon>Planctomycetia</taxon>
        <taxon>Planctomycetia incertae sedis</taxon>
        <taxon>Saltatorellus</taxon>
    </lineage>
</organism>
<protein>
    <submittedName>
        <fullName evidence="9">Biopolymer transport protein ExbD</fullName>
    </submittedName>
</protein>
<keyword evidence="7" id="KW-0653">Protein transport</keyword>
<keyword evidence="7" id="KW-0813">Transport</keyword>
<evidence type="ECO:0000313" key="9">
    <source>
        <dbReference type="EMBL" id="QDV08239.1"/>
    </source>
</evidence>
<evidence type="ECO:0000256" key="8">
    <source>
        <dbReference type="SAM" id="Phobius"/>
    </source>
</evidence>